<dbReference type="InterPro" id="IPR012337">
    <property type="entry name" value="RNaseH-like_sf"/>
</dbReference>
<dbReference type="InterPro" id="IPR002562">
    <property type="entry name" value="3'-5'_exonuclease_dom"/>
</dbReference>
<dbReference type="Proteomes" id="UP000030101">
    <property type="component" value="Unassembled WGS sequence"/>
</dbReference>
<dbReference type="InterPro" id="IPR036397">
    <property type="entry name" value="RNaseH_sf"/>
</dbReference>
<dbReference type="CDD" id="cd06141">
    <property type="entry name" value="WRN_exo"/>
    <property type="match status" value="1"/>
</dbReference>
<protein>
    <recommendedName>
        <fullName evidence="1">3'-5' exonuclease domain-containing protein</fullName>
    </recommendedName>
</protein>
<accession>A0ABR4XKE4</accession>
<feature type="domain" description="3'-5' exonuclease" evidence="1">
    <location>
        <begin position="29"/>
        <end position="201"/>
    </location>
</feature>
<comment type="caution">
    <text evidence="2">The sequence shown here is derived from an EMBL/GenBank/DDBJ whole genome shotgun (WGS) entry which is preliminary data.</text>
</comment>
<dbReference type="Pfam" id="PF01612">
    <property type="entry name" value="DNA_pol_A_exo1"/>
    <property type="match status" value="1"/>
</dbReference>
<reference evidence="2 3" key="1">
    <citation type="submission" date="2014-08" db="EMBL/GenBank/DDBJ databases">
        <title>Porphyromonas canoris strain:OH2762 Genome sequencing.</title>
        <authorList>
            <person name="Wallis C."/>
            <person name="Deusch O."/>
            <person name="O'Flynn C."/>
            <person name="Davis I."/>
            <person name="Jospin G."/>
            <person name="Darling A.E."/>
            <person name="Coil D.A."/>
            <person name="Alexiev A."/>
            <person name="Horsfall A."/>
            <person name="Kirkwood N."/>
            <person name="Harris S."/>
            <person name="Eisen J.A."/>
        </authorList>
    </citation>
    <scope>NUCLEOTIDE SEQUENCE [LARGE SCALE GENOMIC DNA]</scope>
    <source>
        <strain evidence="3">COT-108 OH2762</strain>
    </source>
</reference>
<dbReference type="PANTHER" id="PTHR47765">
    <property type="entry name" value="3'-5' EXONUCLEASE DOMAIN-CONTAINING PROTEIN"/>
    <property type="match status" value="1"/>
</dbReference>
<dbReference type="EMBL" id="JQZV01000013">
    <property type="protein sequence ID" value="KGN92155.1"/>
    <property type="molecule type" value="Genomic_DNA"/>
</dbReference>
<keyword evidence="3" id="KW-1185">Reference proteome</keyword>
<evidence type="ECO:0000259" key="1">
    <source>
        <dbReference type="SMART" id="SM00474"/>
    </source>
</evidence>
<evidence type="ECO:0000313" key="3">
    <source>
        <dbReference type="Proteomes" id="UP000030101"/>
    </source>
</evidence>
<sequence length="224" mass="25601">MNSIRKTNITEEELQEVEIEQLSEPVVVIDETTSDTQLQEIVEEIRHANVIGMDTETKPAFKRGVHHKVSLLQVAVPGKVYLFRLPRILDSEEKRDYLSFLWSETPVKVGVGIGDDTKALLSDYKMETHNFCELRHLSSAAGIEVLALSKIYAVLFNRRLSKAQRLTNWEAPVLSAPQCTYAALDAVAGLKIYLALREYMKEEFLASTVFKPKRKVIKRRRRKV</sequence>
<dbReference type="PANTHER" id="PTHR47765:SF2">
    <property type="entry name" value="EXONUCLEASE MUT-7 HOMOLOG"/>
    <property type="match status" value="1"/>
</dbReference>
<dbReference type="RefSeq" id="WP_036792187.1">
    <property type="nucleotide sequence ID" value="NZ_JQZV01000013.1"/>
</dbReference>
<dbReference type="InterPro" id="IPR052408">
    <property type="entry name" value="Exonuclease_MUT-7-like"/>
</dbReference>
<dbReference type="SMART" id="SM00474">
    <property type="entry name" value="35EXOc"/>
    <property type="match status" value="1"/>
</dbReference>
<organism evidence="2 3">
    <name type="scientific">Porphyromonas canoris</name>
    <dbReference type="NCBI Taxonomy" id="36875"/>
    <lineage>
        <taxon>Bacteria</taxon>
        <taxon>Pseudomonadati</taxon>
        <taxon>Bacteroidota</taxon>
        <taxon>Bacteroidia</taxon>
        <taxon>Bacteroidales</taxon>
        <taxon>Porphyromonadaceae</taxon>
        <taxon>Porphyromonas</taxon>
    </lineage>
</organism>
<dbReference type="Gene3D" id="3.30.420.10">
    <property type="entry name" value="Ribonuclease H-like superfamily/Ribonuclease H"/>
    <property type="match status" value="1"/>
</dbReference>
<name>A0ABR4XKE4_9PORP</name>
<proteinExistence type="predicted"/>
<dbReference type="SUPFAM" id="SSF53098">
    <property type="entry name" value="Ribonuclease H-like"/>
    <property type="match status" value="1"/>
</dbReference>
<gene>
    <name evidence="2" type="ORF">HQ43_09020</name>
</gene>
<evidence type="ECO:0000313" key="2">
    <source>
        <dbReference type="EMBL" id="KGN92155.1"/>
    </source>
</evidence>